<comment type="caution">
    <text evidence="1">The sequence shown here is derived from an EMBL/GenBank/DDBJ whole genome shotgun (WGS) entry which is preliminary data.</text>
</comment>
<organism evidence="1 2">
    <name type="scientific">Antiquaquibacter oligotrophicus</name>
    <dbReference type="NCBI Taxonomy" id="2880260"/>
    <lineage>
        <taxon>Bacteria</taxon>
        <taxon>Bacillati</taxon>
        <taxon>Actinomycetota</taxon>
        <taxon>Actinomycetes</taxon>
        <taxon>Micrococcales</taxon>
        <taxon>Microbacteriaceae</taxon>
        <taxon>Antiquaquibacter</taxon>
    </lineage>
</organism>
<name>A0ABT6KKL1_9MICO</name>
<accession>A0ABT6KKL1</accession>
<sequence length="117" mass="12539">MAVRRYNGIMTEDSRTPIRAIGGAPGGAGTAAGWFVVAQFSDGVLDVFTQSSSHRFHAAFISRVEVAEHPSPCGQQLLVQAEAQGCMIPTRFSEDQRAEVDAIADAVRQYRATLGLS</sequence>
<evidence type="ECO:0000313" key="1">
    <source>
        <dbReference type="EMBL" id="MDH6180266.1"/>
    </source>
</evidence>
<reference evidence="1 2" key="1">
    <citation type="submission" date="2023-04" db="EMBL/GenBank/DDBJ databases">
        <title>Genome Encyclopedia of Bacteria and Archaea VI: Functional Genomics of Type Strains.</title>
        <authorList>
            <person name="Whitman W."/>
        </authorList>
    </citation>
    <scope>NUCLEOTIDE SEQUENCE [LARGE SCALE GENOMIC DNA]</scope>
    <source>
        <strain evidence="1 2">SG_E_30_P1</strain>
    </source>
</reference>
<keyword evidence="2" id="KW-1185">Reference proteome</keyword>
<gene>
    <name evidence="1" type="ORF">M2152_000448</name>
</gene>
<proteinExistence type="predicted"/>
<evidence type="ECO:0000313" key="2">
    <source>
        <dbReference type="Proteomes" id="UP001160142"/>
    </source>
</evidence>
<dbReference type="Proteomes" id="UP001160142">
    <property type="component" value="Unassembled WGS sequence"/>
</dbReference>
<protein>
    <submittedName>
        <fullName evidence="1">Uncharacterized protein</fullName>
    </submittedName>
</protein>
<dbReference type="EMBL" id="JARXVQ010000001">
    <property type="protein sequence ID" value="MDH6180266.1"/>
    <property type="molecule type" value="Genomic_DNA"/>
</dbReference>